<dbReference type="Gene3D" id="1.10.150.50">
    <property type="entry name" value="Transcription Factor, Ets-1"/>
    <property type="match status" value="1"/>
</dbReference>
<dbReference type="InterPro" id="IPR013761">
    <property type="entry name" value="SAM/pointed_sf"/>
</dbReference>
<dbReference type="SUPFAM" id="SSF47769">
    <property type="entry name" value="SAM/Pointed domain"/>
    <property type="match status" value="1"/>
</dbReference>
<protein>
    <recommendedName>
        <fullName evidence="1">SAM domain-containing protein</fullName>
    </recommendedName>
</protein>
<organism evidence="2">
    <name type="scientific">Sipha flava</name>
    <name type="common">yellow sugarcane aphid</name>
    <dbReference type="NCBI Taxonomy" id="143950"/>
    <lineage>
        <taxon>Eukaryota</taxon>
        <taxon>Metazoa</taxon>
        <taxon>Ecdysozoa</taxon>
        <taxon>Arthropoda</taxon>
        <taxon>Hexapoda</taxon>
        <taxon>Insecta</taxon>
        <taxon>Pterygota</taxon>
        <taxon>Neoptera</taxon>
        <taxon>Paraneoptera</taxon>
        <taxon>Hemiptera</taxon>
        <taxon>Sternorrhyncha</taxon>
        <taxon>Aphidomorpha</taxon>
        <taxon>Aphidoidea</taxon>
        <taxon>Aphididae</taxon>
        <taxon>Sipha</taxon>
    </lineage>
</organism>
<dbReference type="SMART" id="SM00454">
    <property type="entry name" value="SAM"/>
    <property type="match status" value="1"/>
</dbReference>
<sequence>MADSDVVDMLHAWGLSSYIDVFKDHGIDISCFSMLDNNMIKEIVPKIGDRAKLISNLNDWRKILDMTNNKVHFLDISNDYPQELSISIPPPLTTPEPEENFLTPNTDTESVVLGSETSTHSSIDSKTDEGVPLLDYLKKNSEGRAILASNKTTLDNASRRKLCNIIVRRELQEDPEKHFKSQRLLSLSQEIVNIFPGEHISTYFISYINYGPTLKKSAKGKLLDCFNNRRREYKKAGLIVNSSKQTHHTPPKSALLLATTQPVVHTDSANVDESLSWLHNSSDPWELVIKHWSITRAKRLKKNFGHKFSRDIYC</sequence>
<dbReference type="Pfam" id="PF00536">
    <property type="entry name" value="SAM_1"/>
    <property type="match status" value="1"/>
</dbReference>
<gene>
    <name evidence="2" type="ORF">g.53276</name>
</gene>
<name>A0A2S2QB45_9HEMI</name>
<dbReference type="CDD" id="cd09487">
    <property type="entry name" value="SAM_superfamily"/>
    <property type="match status" value="1"/>
</dbReference>
<reference evidence="2" key="1">
    <citation type="submission" date="2018-04" db="EMBL/GenBank/DDBJ databases">
        <title>Transcriptome assembly of Sipha flava.</title>
        <authorList>
            <person name="Scully E.D."/>
            <person name="Geib S.M."/>
            <person name="Palmer N.A."/>
            <person name="Koch K."/>
            <person name="Bradshaw J."/>
            <person name="Heng-Moss T."/>
            <person name="Sarath G."/>
        </authorList>
    </citation>
    <scope>NUCLEOTIDE SEQUENCE</scope>
</reference>
<dbReference type="EMBL" id="GGMS01005743">
    <property type="protein sequence ID" value="MBY74946.1"/>
    <property type="molecule type" value="Transcribed_RNA"/>
</dbReference>
<dbReference type="AlphaFoldDB" id="A0A2S2QB45"/>
<evidence type="ECO:0000259" key="1">
    <source>
        <dbReference type="SMART" id="SM00454"/>
    </source>
</evidence>
<accession>A0A2S2QB45</accession>
<dbReference type="InterPro" id="IPR001660">
    <property type="entry name" value="SAM"/>
</dbReference>
<evidence type="ECO:0000313" key="2">
    <source>
        <dbReference type="EMBL" id="MBY74946.1"/>
    </source>
</evidence>
<feature type="domain" description="SAM" evidence="1">
    <location>
        <begin position="1"/>
        <end position="63"/>
    </location>
</feature>
<proteinExistence type="predicted"/>
<dbReference type="OrthoDB" id="3598281at2759"/>